<gene>
    <name evidence="2" type="ORF">GCM10017557_64050</name>
</gene>
<keyword evidence="3" id="KW-1185">Reference proteome</keyword>
<dbReference type="Pfam" id="PF01890">
    <property type="entry name" value="CbiG_C"/>
    <property type="match status" value="1"/>
</dbReference>
<name>A0A7G1PCM5_9ACTN</name>
<dbReference type="PANTHER" id="PTHR47036">
    <property type="entry name" value="COBALT-FACTOR III C(17)-METHYLTRANSFERASE-RELATED"/>
    <property type="match status" value="1"/>
</dbReference>
<dbReference type="KEGG" id="sgm:GCM10017557_64050"/>
<evidence type="ECO:0000313" key="3">
    <source>
        <dbReference type="Proteomes" id="UP000516444"/>
    </source>
</evidence>
<evidence type="ECO:0000313" key="2">
    <source>
        <dbReference type="EMBL" id="BCL31546.1"/>
    </source>
</evidence>
<evidence type="ECO:0000259" key="1">
    <source>
        <dbReference type="Pfam" id="PF01890"/>
    </source>
</evidence>
<dbReference type="AlphaFoldDB" id="A0A7G1PCM5"/>
<protein>
    <recommendedName>
        <fullName evidence="1">CobE/GbiG C-terminal domain-containing protein</fullName>
    </recommendedName>
</protein>
<proteinExistence type="predicted"/>
<feature type="domain" description="CobE/GbiG C-terminal" evidence="1">
    <location>
        <begin position="18"/>
        <end position="136"/>
    </location>
</feature>
<dbReference type="SUPFAM" id="SSF159664">
    <property type="entry name" value="CobE/GbiG C-terminal domain-like"/>
    <property type="match status" value="1"/>
</dbReference>
<dbReference type="PANTHER" id="PTHR47036:SF1">
    <property type="entry name" value="COBALT-FACTOR III C(17)-METHYLTRANSFERASE-RELATED"/>
    <property type="match status" value="1"/>
</dbReference>
<dbReference type="Gene3D" id="3.30.420.180">
    <property type="entry name" value="CobE/GbiG C-terminal domain"/>
    <property type="match status" value="1"/>
</dbReference>
<sequence length="168" mass="16915">MADAADAEPAVVRRPPFLVVGVGASGGVPVDEVLALVEDALRDAGLSARSVAELATVDSKGDEPGILGAAERLGVPVVTYTAEELAKVDVPNPSSAPLAAVGTPSVAEAAALARGGELLVPKRRSAARPAMATCAVVRRLVAVGDTVTRGIAGRIVAPGGHHRHEEPE</sequence>
<dbReference type="EMBL" id="AP023440">
    <property type="protein sequence ID" value="BCL31546.1"/>
    <property type="molecule type" value="Genomic_DNA"/>
</dbReference>
<reference evidence="2 3" key="1">
    <citation type="journal article" date="2014" name="Int. J. Syst. Evol. Microbiol.">
        <title>Complete genome sequence of Corynebacterium casei LMG S-19264T (=DSM 44701T), isolated from a smear-ripened cheese.</title>
        <authorList>
            <consortium name="US DOE Joint Genome Institute (JGI-PGF)"/>
            <person name="Walter F."/>
            <person name="Albersmeier A."/>
            <person name="Kalinowski J."/>
            <person name="Ruckert C."/>
        </authorList>
    </citation>
    <scope>NUCLEOTIDE SEQUENCE [LARGE SCALE GENOMIC DNA]</scope>
    <source>
        <strain evidence="2 3">JCM 4677</strain>
    </source>
</reference>
<accession>A0A7G1PCM5</accession>
<organism evidence="2 3">
    <name type="scientific">Streptomyces aurantiacus</name>
    <dbReference type="NCBI Taxonomy" id="47760"/>
    <lineage>
        <taxon>Bacteria</taxon>
        <taxon>Bacillati</taxon>
        <taxon>Actinomycetota</taxon>
        <taxon>Actinomycetes</taxon>
        <taxon>Kitasatosporales</taxon>
        <taxon>Streptomycetaceae</taxon>
        <taxon>Streptomyces</taxon>
        <taxon>Streptomyces aurantiacus group</taxon>
    </lineage>
</organism>
<dbReference type="Proteomes" id="UP000516444">
    <property type="component" value="Chromosome"/>
</dbReference>
<dbReference type="InterPro" id="IPR051810">
    <property type="entry name" value="Precorrin_MeTrfase"/>
</dbReference>
<dbReference type="OrthoDB" id="9804789at2"/>
<dbReference type="InterPro" id="IPR002750">
    <property type="entry name" value="CobE/GbiG_C"/>
</dbReference>
<dbReference type="GO" id="GO:0009236">
    <property type="term" value="P:cobalamin biosynthetic process"/>
    <property type="evidence" value="ECO:0007669"/>
    <property type="project" value="InterPro"/>
</dbReference>
<dbReference type="InterPro" id="IPR036518">
    <property type="entry name" value="CobE/GbiG_C_sf"/>
</dbReference>